<organism evidence="1 2">
    <name type="scientific">Claviceps humidiphila</name>
    <dbReference type="NCBI Taxonomy" id="1294629"/>
    <lineage>
        <taxon>Eukaryota</taxon>
        <taxon>Fungi</taxon>
        <taxon>Dikarya</taxon>
        <taxon>Ascomycota</taxon>
        <taxon>Pezizomycotina</taxon>
        <taxon>Sordariomycetes</taxon>
        <taxon>Hypocreomycetidae</taxon>
        <taxon>Hypocreales</taxon>
        <taxon>Clavicipitaceae</taxon>
        <taxon>Claviceps</taxon>
    </lineage>
</organism>
<evidence type="ECO:0000313" key="2">
    <source>
        <dbReference type="Proteomes" id="UP000732380"/>
    </source>
</evidence>
<evidence type="ECO:0008006" key="3">
    <source>
        <dbReference type="Google" id="ProtNLM"/>
    </source>
</evidence>
<protein>
    <recommendedName>
        <fullName evidence="3">F-box domain-containing protein</fullName>
    </recommendedName>
</protein>
<reference evidence="1 2" key="1">
    <citation type="journal article" date="2020" name="bioRxiv">
        <title>Whole genome comparisons of ergot fungi reveals the divergence and evolution of species within the genus Claviceps are the result of varying mechanisms driving genome evolution and host range expansion.</title>
        <authorList>
            <person name="Wyka S.A."/>
            <person name="Mondo S.J."/>
            <person name="Liu M."/>
            <person name="Dettman J."/>
            <person name="Nalam V."/>
            <person name="Broders K.D."/>
        </authorList>
    </citation>
    <scope>NUCLEOTIDE SEQUENCE [LARGE SCALE GENOMIC DNA]</scope>
    <source>
        <strain evidence="1 2">LM576</strain>
    </source>
</reference>
<name>A0A9P7PZL1_9HYPO</name>
<dbReference type="AlphaFoldDB" id="A0A9P7PZL1"/>
<keyword evidence="2" id="KW-1185">Reference proteome</keyword>
<dbReference type="Proteomes" id="UP000732380">
    <property type="component" value="Unassembled WGS sequence"/>
</dbReference>
<evidence type="ECO:0000313" key="1">
    <source>
        <dbReference type="EMBL" id="KAG6116433.1"/>
    </source>
</evidence>
<accession>A0A9P7PZL1</accession>
<dbReference type="EMBL" id="SRQM01000177">
    <property type="protein sequence ID" value="KAG6116433.1"/>
    <property type="molecule type" value="Genomic_DNA"/>
</dbReference>
<proteinExistence type="predicted"/>
<gene>
    <name evidence="1" type="ORF">E4U13_001852</name>
</gene>
<sequence length="310" mass="34837">MPIHLLDLPVDVLALILKPFLVQRRTIPLCPCGSSFHSWSRLEVRPLSILLINSVIHRIATRLFYQSNTFMLDLEHDHGPHVEGCLPEVAKGAHAADVLRVQNGSDGGAPNSRSKNILMIWPALSQIRCLEIRLEQLEPWVGRLIWPLIQDMIVRGDLRDLHVKINACTDFISDSEDNSNPLNPSESLRDHFLTWELGPSQENGLKKWPPMSTKGEDAAKARNIIFTVSPLASLLATVQNPDLRTSRLWVSVKTLHWPAWEPYHIPRRVGANIPENSPSHIDSEMMEIDWKSLLSVIDPEGRAKAVGSAD</sequence>
<comment type="caution">
    <text evidence="1">The sequence shown here is derived from an EMBL/GenBank/DDBJ whole genome shotgun (WGS) entry which is preliminary data.</text>
</comment>